<comment type="subcellular location">
    <subcellularLocation>
        <location evidence="8">Cell outer membrane</location>
    </subcellularLocation>
    <subcellularLocation>
        <location evidence="1">Membrane</location>
    </subcellularLocation>
</comment>
<comment type="subunit">
    <text evidence="8">Part of the Bam complex.</text>
</comment>
<dbReference type="Pfam" id="PF07244">
    <property type="entry name" value="POTRA"/>
    <property type="match status" value="5"/>
</dbReference>
<keyword evidence="5 8" id="KW-0677">Repeat</keyword>
<dbReference type="PANTHER" id="PTHR12815">
    <property type="entry name" value="SORTING AND ASSEMBLY MACHINERY SAMM50 PROTEIN FAMILY MEMBER"/>
    <property type="match status" value="1"/>
</dbReference>
<feature type="domain" description="POTRA" evidence="10">
    <location>
        <begin position="112"/>
        <end position="189"/>
    </location>
</feature>
<keyword evidence="4 8" id="KW-0732">Signal</keyword>
<keyword evidence="3 8" id="KW-0812">Transmembrane</keyword>
<dbReference type="GO" id="GO:0043165">
    <property type="term" value="P:Gram-negative-bacterium-type cell outer membrane assembly"/>
    <property type="evidence" value="ECO:0007669"/>
    <property type="project" value="UniProtKB-UniRule"/>
</dbReference>
<dbReference type="InterPro" id="IPR000184">
    <property type="entry name" value="Bac_surfAg_D15"/>
</dbReference>
<keyword evidence="2 8" id="KW-1134">Transmembrane beta strand</keyword>
<dbReference type="GO" id="GO:0009279">
    <property type="term" value="C:cell outer membrane"/>
    <property type="evidence" value="ECO:0007669"/>
    <property type="project" value="UniProtKB-SubCell"/>
</dbReference>
<dbReference type="PIRSF" id="PIRSF006076">
    <property type="entry name" value="OM_assembly_OMP85"/>
    <property type="match status" value="1"/>
</dbReference>
<evidence type="ECO:0000313" key="12">
    <source>
        <dbReference type="Proteomes" id="UP000249229"/>
    </source>
</evidence>
<evidence type="ECO:0000256" key="2">
    <source>
        <dbReference type="ARBA" id="ARBA00022452"/>
    </source>
</evidence>
<evidence type="ECO:0000256" key="7">
    <source>
        <dbReference type="ARBA" id="ARBA00023237"/>
    </source>
</evidence>
<evidence type="ECO:0000256" key="1">
    <source>
        <dbReference type="ARBA" id="ARBA00004370"/>
    </source>
</evidence>
<dbReference type="InterPro" id="IPR023707">
    <property type="entry name" value="OM_assembly_BamA"/>
</dbReference>
<dbReference type="NCBIfam" id="TIGR03303">
    <property type="entry name" value="OM_YaeT"/>
    <property type="match status" value="1"/>
</dbReference>
<name>A0A2W5P8P6_9SPHN</name>
<comment type="function">
    <text evidence="8">Part of the outer membrane protein assembly complex, which is involved in assembly and insertion of beta-barrel proteins into the outer membrane.</text>
</comment>
<dbReference type="Proteomes" id="UP000249229">
    <property type="component" value="Unassembled WGS sequence"/>
</dbReference>
<dbReference type="GO" id="GO:0051205">
    <property type="term" value="P:protein insertion into membrane"/>
    <property type="evidence" value="ECO:0007669"/>
    <property type="project" value="UniProtKB-UniRule"/>
</dbReference>
<feature type="domain" description="POTRA" evidence="10">
    <location>
        <begin position="365"/>
        <end position="439"/>
    </location>
</feature>
<dbReference type="EMBL" id="QFQI01000004">
    <property type="protein sequence ID" value="PZQ60878.1"/>
    <property type="molecule type" value="Genomic_DNA"/>
</dbReference>
<evidence type="ECO:0000259" key="10">
    <source>
        <dbReference type="PROSITE" id="PS51779"/>
    </source>
</evidence>
<gene>
    <name evidence="8 11" type="primary">bamA</name>
    <name evidence="11" type="ORF">DI544_07120</name>
</gene>
<comment type="caution">
    <text evidence="11">The sequence shown here is derived from an EMBL/GenBank/DDBJ whole genome shotgun (WGS) entry which is preliminary data.</text>
</comment>
<protein>
    <recommendedName>
        <fullName evidence="8 9">Outer membrane protein assembly factor BamA</fullName>
    </recommendedName>
</protein>
<dbReference type="PANTHER" id="PTHR12815:SF23">
    <property type="entry name" value="OUTER MEMBRANE PROTEIN ASSEMBLY FACTOR BAMA"/>
    <property type="match status" value="1"/>
</dbReference>
<dbReference type="InterPro" id="IPR039910">
    <property type="entry name" value="D15-like"/>
</dbReference>
<feature type="domain" description="POTRA" evidence="10">
    <location>
        <begin position="192"/>
        <end position="280"/>
    </location>
</feature>
<feature type="signal peptide" evidence="8">
    <location>
        <begin position="1"/>
        <end position="20"/>
    </location>
</feature>
<dbReference type="InterPro" id="IPR034746">
    <property type="entry name" value="POTRA"/>
</dbReference>
<dbReference type="HAMAP" id="MF_01430">
    <property type="entry name" value="OM_assembly_BamA"/>
    <property type="match status" value="1"/>
</dbReference>
<dbReference type="PROSITE" id="PS51779">
    <property type="entry name" value="POTRA"/>
    <property type="match status" value="4"/>
</dbReference>
<evidence type="ECO:0000313" key="11">
    <source>
        <dbReference type="EMBL" id="PZQ60878.1"/>
    </source>
</evidence>
<accession>A0A2W5P8P6</accession>
<evidence type="ECO:0000256" key="5">
    <source>
        <dbReference type="ARBA" id="ARBA00022737"/>
    </source>
</evidence>
<sequence precursor="true">MLTGVPLAAAAQTAPARAQAAPAPAQAPSATQPAPAIVAPAARTITSLRVEGTQRIEPETALSYTKLRQGDSYTNETLDQAIKDLYASDLFADVTIDGASTGNIVIRVRENPIINRVIFEGNKRLKEDKIGKEVRLKPRQIFTRSAVRADVARIIELYRRQGRFAATVQPKMVSLDQNRVDVIFEVSEGPKSKVRQINIIGNEVFDDGKLRAQMATKEARFFRLLSSGTSYDQDRLAYDQQKLRQFYLTEGYADFRVTSAVAELTPDRKDFIITYVVEEGPRYKFGDVTVDSDIRDFDGKKLAAGLAVKKGDWYNAKMVEDTVENLSETAGLFGYAFTEVSPEFQRDRDTLTMSINFHIGQAQRTYVERVDITGNTQTQDKVVRREVRLGEGDAFNSFQVKRSQDRINSLGFFQDKFEIKQTPGSAPDRVVLEANVEEKSTGELQLSAGFSSLERFIIQANITQNNFRGKGQTLSAGVNYSSYSKSINLGFTEPYVFDKNIALGVDIFRRDYNAFNFIGTDRNTTYSQVSTGFQVRTGVPLTEYWQLAGRYSFSYDEVGLDENSFYTNGRCDPLKAGRYLCDSLGNRLTSSLGYSLIFDSLNSRLRPTAGQRFVFSQDFAGLGGDVRYIRTKIDFSKFVNIGSGFIGSFVGEGGYIRSLEKSRGEGVDKIRINDRFYLGEPQFRGFDIRGVGPRVQRRYYTTDATTGQQVLITDRDQLIDDALGGTAYYLGRFEVEIPLGSGARELGLRPSIYAQVGSLFNITRPLPTANFPTTTDANGNTVVLPLPVYDTGGNPLFSYVNASGLAVSTTCAAGIPDGSGGCNGIVPNTPQIASQPFDEQFLGNSARPRVSVGIGVNWNSPFGPLRIDLAKALVTQRGDDKKLITFNVGTQF</sequence>
<evidence type="ECO:0000256" key="9">
    <source>
        <dbReference type="NCBIfam" id="TIGR03303"/>
    </source>
</evidence>
<proteinExistence type="inferred from homology"/>
<dbReference type="InterPro" id="IPR010827">
    <property type="entry name" value="BamA/TamA_POTRA"/>
</dbReference>
<evidence type="ECO:0000256" key="8">
    <source>
        <dbReference type="HAMAP-Rule" id="MF_01430"/>
    </source>
</evidence>
<dbReference type="Gene3D" id="2.40.160.50">
    <property type="entry name" value="membrane protein fhac: a member of the omp85/tpsb transporter family"/>
    <property type="match status" value="1"/>
</dbReference>
<dbReference type="Gene3D" id="3.10.20.310">
    <property type="entry name" value="membrane protein fhac"/>
    <property type="match status" value="5"/>
</dbReference>
<evidence type="ECO:0000256" key="3">
    <source>
        <dbReference type="ARBA" id="ARBA00022692"/>
    </source>
</evidence>
<keyword evidence="6 8" id="KW-0472">Membrane</keyword>
<evidence type="ECO:0000256" key="6">
    <source>
        <dbReference type="ARBA" id="ARBA00023136"/>
    </source>
</evidence>
<feature type="chain" id="PRO_5016183963" description="Outer membrane protein assembly factor BamA" evidence="8">
    <location>
        <begin position="21"/>
        <end position="892"/>
    </location>
</feature>
<dbReference type="AlphaFoldDB" id="A0A2W5P8P6"/>
<reference evidence="11 12" key="1">
    <citation type="submission" date="2017-08" db="EMBL/GenBank/DDBJ databases">
        <title>Infants hospitalized years apart are colonized by the same room-sourced microbial strains.</title>
        <authorList>
            <person name="Brooks B."/>
            <person name="Olm M.R."/>
            <person name="Firek B.A."/>
            <person name="Baker R."/>
            <person name="Thomas B.C."/>
            <person name="Morowitz M.J."/>
            <person name="Banfield J.F."/>
        </authorList>
    </citation>
    <scope>NUCLEOTIDE SEQUENCE [LARGE SCALE GENOMIC DNA]</scope>
    <source>
        <strain evidence="11">S2_005_001_R1_22</strain>
    </source>
</reference>
<evidence type="ECO:0000256" key="4">
    <source>
        <dbReference type="ARBA" id="ARBA00022729"/>
    </source>
</evidence>
<comment type="similarity">
    <text evidence="8">Belongs to the BamA family.</text>
</comment>
<keyword evidence="7 8" id="KW-0998">Cell outer membrane</keyword>
<organism evidence="11 12">
    <name type="scientific">Sphingomonas taxi</name>
    <dbReference type="NCBI Taxonomy" id="1549858"/>
    <lineage>
        <taxon>Bacteria</taxon>
        <taxon>Pseudomonadati</taxon>
        <taxon>Pseudomonadota</taxon>
        <taxon>Alphaproteobacteria</taxon>
        <taxon>Sphingomonadales</taxon>
        <taxon>Sphingomonadaceae</taxon>
        <taxon>Sphingomonas</taxon>
    </lineage>
</organism>
<dbReference type="Pfam" id="PF01103">
    <property type="entry name" value="Omp85"/>
    <property type="match status" value="1"/>
</dbReference>
<feature type="domain" description="POTRA" evidence="10">
    <location>
        <begin position="43"/>
        <end position="111"/>
    </location>
</feature>